<dbReference type="RefSeq" id="WP_188130535.1">
    <property type="nucleotide sequence ID" value="NZ_BSPE01000046.1"/>
</dbReference>
<evidence type="ECO:0000256" key="1">
    <source>
        <dbReference type="SAM" id="Phobius"/>
    </source>
</evidence>
<feature type="transmembrane region" description="Helical" evidence="1">
    <location>
        <begin position="17"/>
        <end position="39"/>
    </location>
</feature>
<organism evidence="2 3">
    <name type="scientific">Neomesorhizobium albiziae</name>
    <dbReference type="NCBI Taxonomy" id="335020"/>
    <lineage>
        <taxon>Bacteria</taxon>
        <taxon>Pseudomonadati</taxon>
        <taxon>Pseudomonadota</taxon>
        <taxon>Alphaproteobacteria</taxon>
        <taxon>Hyphomicrobiales</taxon>
        <taxon>Phyllobacteriaceae</taxon>
        <taxon>Neomesorhizobium</taxon>
    </lineage>
</organism>
<dbReference type="EMBL" id="FOSL01000020">
    <property type="protein sequence ID" value="SFK97619.1"/>
    <property type="molecule type" value="Genomic_DNA"/>
</dbReference>
<keyword evidence="1" id="KW-0472">Membrane</keyword>
<name>A0A1I4DXD8_9HYPH</name>
<keyword evidence="3" id="KW-1185">Reference proteome</keyword>
<dbReference type="Proteomes" id="UP000323300">
    <property type="component" value="Unassembled WGS sequence"/>
</dbReference>
<protein>
    <recommendedName>
        <fullName evidence="4">CoxF protein</fullName>
    </recommendedName>
</protein>
<evidence type="ECO:0000313" key="3">
    <source>
        <dbReference type="Proteomes" id="UP000323300"/>
    </source>
</evidence>
<sequence length="47" mass="5103">MVTLTDSQKKARRSRSIAIALALAAFVVVVYFGSIAKFAPALFDRAM</sequence>
<keyword evidence="1" id="KW-1133">Transmembrane helix</keyword>
<evidence type="ECO:0008006" key="4">
    <source>
        <dbReference type="Google" id="ProtNLM"/>
    </source>
</evidence>
<evidence type="ECO:0000313" key="2">
    <source>
        <dbReference type="EMBL" id="SFK97619.1"/>
    </source>
</evidence>
<keyword evidence="1" id="KW-0812">Transmembrane</keyword>
<proteinExistence type="predicted"/>
<gene>
    <name evidence="2" type="ORF">SAMN04488498_12053</name>
</gene>
<reference evidence="2 3" key="1">
    <citation type="submission" date="2016-10" db="EMBL/GenBank/DDBJ databases">
        <authorList>
            <person name="Varghese N."/>
            <person name="Submissions S."/>
        </authorList>
    </citation>
    <scope>NUCLEOTIDE SEQUENCE [LARGE SCALE GENOMIC DNA]</scope>
    <source>
        <strain evidence="2 3">DSM 21822</strain>
    </source>
</reference>
<dbReference type="AlphaFoldDB" id="A0A1I4DXD8"/>
<accession>A0A1I4DXD8</accession>